<protein>
    <submittedName>
        <fullName evidence="1">Uncharacterized protein</fullName>
    </submittedName>
</protein>
<feature type="non-terminal residue" evidence="1">
    <location>
        <position position="80"/>
    </location>
</feature>
<name>A0AAE0WAX2_9BIVA</name>
<evidence type="ECO:0000313" key="2">
    <source>
        <dbReference type="Proteomes" id="UP001195483"/>
    </source>
</evidence>
<keyword evidence="2" id="KW-1185">Reference proteome</keyword>
<dbReference type="AlphaFoldDB" id="A0AAE0WAX2"/>
<sequence length="80" mass="9242">MRQISAKYINRLFFSLVATRWNEEISGWHTNFPSDSRCKGDEGILMQDSIDTEKGEPDYELMNIKYGTHGCVWPGLVDNE</sequence>
<evidence type="ECO:0000313" key="1">
    <source>
        <dbReference type="EMBL" id="KAK3606735.1"/>
    </source>
</evidence>
<gene>
    <name evidence="1" type="ORF">CHS0354_036535</name>
</gene>
<dbReference type="EMBL" id="JAEAOA010002136">
    <property type="protein sequence ID" value="KAK3606735.1"/>
    <property type="molecule type" value="Genomic_DNA"/>
</dbReference>
<comment type="caution">
    <text evidence="1">The sequence shown here is derived from an EMBL/GenBank/DDBJ whole genome shotgun (WGS) entry which is preliminary data.</text>
</comment>
<proteinExistence type="predicted"/>
<accession>A0AAE0WAX2</accession>
<dbReference type="Proteomes" id="UP001195483">
    <property type="component" value="Unassembled WGS sequence"/>
</dbReference>
<reference evidence="1" key="1">
    <citation type="journal article" date="2021" name="Genome Biol. Evol.">
        <title>A High-Quality Reference Genome for a Parasitic Bivalve with Doubly Uniparental Inheritance (Bivalvia: Unionida).</title>
        <authorList>
            <person name="Smith C.H."/>
        </authorList>
    </citation>
    <scope>NUCLEOTIDE SEQUENCE</scope>
    <source>
        <strain evidence="1">CHS0354</strain>
    </source>
</reference>
<reference evidence="1" key="3">
    <citation type="submission" date="2023-05" db="EMBL/GenBank/DDBJ databases">
        <authorList>
            <person name="Smith C.H."/>
        </authorList>
    </citation>
    <scope>NUCLEOTIDE SEQUENCE</scope>
    <source>
        <strain evidence="1">CHS0354</strain>
        <tissue evidence="1">Mantle</tissue>
    </source>
</reference>
<reference evidence="1" key="2">
    <citation type="journal article" date="2021" name="Genome Biol. Evol.">
        <title>Developing a high-quality reference genome for a parasitic bivalve with doubly uniparental inheritance (Bivalvia: Unionida).</title>
        <authorList>
            <person name="Smith C.H."/>
        </authorList>
    </citation>
    <scope>NUCLEOTIDE SEQUENCE</scope>
    <source>
        <strain evidence="1">CHS0354</strain>
        <tissue evidence="1">Mantle</tissue>
    </source>
</reference>
<organism evidence="1 2">
    <name type="scientific">Potamilus streckersoni</name>
    <dbReference type="NCBI Taxonomy" id="2493646"/>
    <lineage>
        <taxon>Eukaryota</taxon>
        <taxon>Metazoa</taxon>
        <taxon>Spiralia</taxon>
        <taxon>Lophotrochozoa</taxon>
        <taxon>Mollusca</taxon>
        <taxon>Bivalvia</taxon>
        <taxon>Autobranchia</taxon>
        <taxon>Heteroconchia</taxon>
        <taxon>Palaeoheterodonta</taxon>
        <taxon>Unionida</taxon>
        <taxon>Unionoidea</taxon>
        <taxon>Unionidae</taxon>
        <taxon>Ambleminae</taxon>
        <taxon>Lampsilini</taxon>
        <taxon>Potamilus</taxon>
    </lineage>
</organism>